<dbReference type="Proteomes" id="UP000217790">
    <property type="component" value="Unassembled WGS sequence"/>
</dbReference>
<organism evidence="3 4">
    <name type="scientific">Armillaria gallica</name>
    <name type="common">Bulbous honey fungus</name>
    <name type="synonym">Armillaria bulbosa</name>
    <dbReference type="NCBI Taxonomy" id="47427"/>
    <lineage>
        <taxon>Eukaryota</taxon>
        <taxon>Fungi</taxon>
        <taxon>Dikarya</taxon>
        <taxon>Basidiomycota</taxon>
        <taxon>Agaricomycotina</taxon>
        <taxon>Agaricomycetes</taxon>
        <taxon>Agaricomycetidae</taxon>
        <taxon>Agaricales</taxon>
        <taxon>Marasmiineae</taxon>
        <taxon>Physalacriaceae</taxon>
        <taxon>Armillaria</taxon>
    </lineage>
</organism>
<feature type="domain" description="DUF6535" evidence="2">
    <location>
        <begin position="8"/>
        <end position="54"/>
    </location>
</feature>
<sequence>MSPSLLEHRATAVLRQFRYAGFQKWHVQVIIGLLPVLIHLALAIFLVGLVIFLHPLRQALSSVIYAGTVLIYTAYVMATILPILFPQCPYRTPLCDLVYVSVRRTVPRVTWSQDNKEEFLSSYRQRDFTAMFRYLPRVQARTPQSLTMIESKLVMSTNLAAEALHWLFSVSSNPTVQSVVMQSIGGLPMASEKKFLELRGDSEVIMRG</sequence>
<dbReference type="EMBL" id="KZ293704">
    <property type="protein sequence ID" value="PBK83738.1"/>
    <property type="molecule type" value="Genomic_DNA"/>
</dbReference>
<evidence type="ECO:0000313" key="3">
    <source>
        <dbReference type="EMBL" id="PBK83738.1"/>
    </source>
</evidence>
<evidence type="ECO:0000256" key="1">
    <source>
        <dbReference type="SAM" id="Phobius"/>
    </source>
</evidence>
<dbReference type="InterPro" id="IPR045338">
    <property type="entry name" value="DUF6535"/>
</dbReference>
<dbReference type="AlphaFoldDB" id="A0A2H3CZ17"/>
<gene>
    <name evidence="3" type="ORF">ARMGADRAFT_667967</name>
</gene>
<reference evidence="4" key="1">
    <citation type="journal article" date="2017" name="Nat. Ecol. Evol.">
        <title>Genome expansion and lineage-specific genetic innovations in the forest pathogenic fungi Armillaria.</title>
        <authorList>
            <person name="Sipos G."/>
            <person name="Prasanna A.N."/>
            <person name="Walter M.C."/>
            <person name="O'Connor E."/>
            <person name="Balint B."/>
            <person name="Krizsan K."/>
            <person name="Kiss B."/>
            <person name="Hess J."/>
            <person name="Varga T."/>
            <person name="Slot J."/>
            <person name="Riley R."/>
            <person name="Boka B."/>
            <person name="Rigling D."/>
            <person name="Barry K."/>
            <person name="Lee J."/>
            <person name="Mihaltcheva S."/>
            <person name="LaButti K."/>
            <person name="Lipzen A."/>
            <person name="Waldron R."/>
            <person name="Moloney N.M."/>
            <person name="Sperisen C."/>
            <person name="Kredics L."/>
            <person name="Vagvoelgyi C."/>
            <person name="Patrignani A."/>
            <person name="Fitzpatrick D."/>
            <person name="Nagy I."/>
            <person name="Doyle S."/>
            <person name="Anderson J.B."/>
            <person name="Grigoriev I.V."/>
            <person name="Gueldener U."/>
            <person name="Muensterkoetter M."/>
            <person name="Nagy L.G."/>
        </authorList>
    </citation>
    <scope>NUCLEOTIDE SEQUENCE [LARGE SCALE GENOMIC DNA]</scope>
    <source>
        <strain evidence="4">Ar21-2</strain>
    </source>
</reference>
<dbReference type="Pfam" id="PF20153">
    <property type="entry name" value="DUF6535"/>
    <property type="match status" value="1"/>
</dbReference>
<feature type="transmembrane region" description="Helical" evidence="1">
    <location>
        <begin position="25"/>
        <end position="51"/>
    </location>
</feature>
<name>A0A2H3CZ17_ARMGA</name>
<accession>A0A2H3CZ17</accession>
<dbReference type="InParanoid" id="A0A2H3CZ17"/>
<keyword evidence="4" id="KW-1185">Reference proteome</keyword>
<feature type="transmembrane region" description="Helical" evidence="1">
    <location>
        <begin position="63"/>
        <end position="85"/>
    </location>
</feature>
<proteinExistence type="predicted"/>
<keyword evidence="1" id="KW-0812">Transmembrane</keyword>
<keyword evidence="1" id="KW-1133">Transmembrane helix</keyword>
<protein>
    <recommendedName>
        <fullName evidence="2">DUF6535 domain-containing protein</fullName>
    </recommendedName>
</protein>
<evidence type="ECO:0000313" key="4">
    <source>
        <dbReference type="Proteomes" id="UP000217790"/>
    </source>
</evidence>
<keyword evidence="1" id="KW-0472">Membrane</keyword>
<evidence type="ECO:0000259" key="2">
    <source>
        <dbReference type="Pfam" id="PF20153"/>
    </source>
</evidence>
<dbReference type="OrthoDB" id="2997626at2759"/>